<dbReference type="AlphaFoldDB" id="A0A6J2VTE3"/>
<dbReference type="InterPro" id="IPR007110">
    <property type="entry name" value="Ig-like_dom"/>
</dbReference>
<protein>
    <submittedName>
        <fullName evidence="5">Carcinoembryonic antigen-related cell adhesion molecule 5-like</fullName>
    </submittedName>
</protein>
<keyword evidence="4" id="KW-1185">Reference proteome</keyword>
<gene>
    <name evidence="5" type="primary">LOC115816386</name>
</gene>
<evidence type="ECO:0000256" key="1">
    <source>
        <dbReference type="ARBA" id="ARBA00022729"/>
    </source>
</evidence>
<evidence type="ECO:0000313" key="5">
    <source>
        <dbReference type="RefSeq" id="XP_030635203.1"/>
    </source>
</evidence>
<dbReference type="InParanoid" id="A0A6J2VTE3"/>
<dbReference type="InterPro" id="IPR050488">
    <property type="entry name" value="Ig_Fc_receptor"/>
</dbReference>
<reference evidence="5" key="1">
    <citation type="submission" date="2025-08" db="UniProtKB">
        <authorList>
            <consortium name="RefSeq"/>
        </authorList>
    </citation>
    <scope>IDENTIFICATION</scope>
</reference>
<proteinExistence type="predicted"/>
<dbReference type="PANTHER" id="PTHR11481:SF64">
    <property type="entry name" value="FC RECEPTOR-LIKE PROTEIN 4"/>
    <property type="match status" value="1"/>
</dbReference>
<dbReference type="SUPFAM" id="SSF48726">
    <property type="entry name" value="Immunoglobulin"/>
    <property type="match status" value="6"/>
</dbReference>
<name>A0A6J2VTE3_CHACN</name>
<feature type="domain" description="Ig-like" evidence="3">
    <location>
        <begin position="580"/>
        <end position="631"/>
    </location>
</feature>
<dbReference type="Gene3D" id="2.60.40.10">
    <property type="entry name" value="Immunoglobulins"/>
    <property type="match status" value="6"/>
</dbReference>
<dbReference type="InterPro" id="IPR003599">
    <property type="entry name" value="Ig_sub"/>
</dbReference>
<dbReference type="Pfam" id="PF13927">
    <property type="entry name" value="Ig_3"/>
    <property type="match status" value="1"/>
</dbReference>
<dbReference type="Proteomes" id="UP000504632">
    <property type="component" value="Chromosome 7"/>
</dbReference>
<evidence type="ECO:0000313" key="4">
    <source>
        <dbReference type="Proteomes" id="UP000504632"/>
    </source>
</evidence>
<dbReference type="OrthoDB" id="6151406at2759"/>
<dbReference type="GO" id="GO:0004888">
    <property type="term" value="F:transmembrane signaling receptor activity"/>
    <property type="evidence" value="ECO:0007669"/>
    <property type="project" value="TreeGrafter"/>
</dbReference>
<dbReference type="Pfam" id="PF13895">
    <property type="entry name" value="Ig_2"/>
    <property type="match status" value="3"/>
</dbReference>
<dbReference type="InterPro" id="IPR036179">
    <property type="entry name" value="Ig-like_dom_sf"/>
</dbReference>
<sequence length="793" mass="88798">MQNTFTVSEPADQDEYWCQGNSNVRPTSSQRSDSVTLIVKDLPTATLTVQPESSVYTGEIVNLKCAIVSGSNWRYKCFAHSYTNHGAKLESCVQWRDNLPTATLTVQPQYPVYTGETVTLKCEIESGMNWRYKWYKGSTQTAVSQSNGYTITGDTFIIRAAAVTDQDQYWCQGKNDDRPTSSQRSNTVTLTVLERPMAVVILQPDKQTFRGETVTLRCQIKGERDTDWEYSWYKKSSSLSPVSKDQEYTISPVSESHSGEYTCRGKRRRDSQNSEMSDFVTLTVSSGSKPKPQLTSSLKGAVLTGNTVTLSCKLDQSTGWEIYWYRHTQDSSALIQTDKDSYTISPVTDSDGGQYWCRAGRGNPVYYTQYSDAVWVNVTERPKAVMILQPDKQTFRGETVTLRCQIQGERDTDWEYSWYKKSSSLSTVSEDQEYRIRHVDESHIGEYTCRGKHRNDLENSEMSDAVTLTVSSGLSPPASLIISPNTTQHFTSDSLSLSCEVQSNSAGWTVRRYTHNGEVSNCSSDWGSVTGSTCSISSLQSSDSGVYWCQSDSGGNSNPLNLTVTDGDVILEIPVYPLTEGDILTLRCRYLFDPSDLTADFYKDGLVLQNQTTGEMTIPTVSKSDEGLYWCKHPERGESPKSWITVKSSRSNKTILDQTEFPNQVQNQTREAVQVPLASAPLQSGSVHNFEPPEVPVRSKRGTIHVYSSIKTANISRRGTVHVYDSIDAPKRFIRDKTNTFEQHPLYSSAVNRMHSSPSYTTHPTAVVQGVSPLIPRIRPQSFKVRLTFIPPV</sequence>
<dbReference type="GO" id="GO:0006955">
    <property type="term" value="P:immune response"/>
    <property type="evidence" value="ECO:0007669"/>
    <property type="project" value="TreeGrafter"/>
</dbReference>
<feature type="domain" description="Ig-like" evidence="3">
    <location>
        <begin position="196"/>
        <end position="281"/>
    </location>
</feature>
<dbReference type="RefSeq" id="XP_030635203.1">
    <property type="nucleotide sequence ID" value="XM_030779343.1"/>
</dbReference>
<dbReference type="PROSITE" id="PS50835">
    <property type="entry name" value="IG_LIKE"/>
    <property type="match status" value="6"/>
</dbReference>
<dbReference type="CDD" id="cd00096">
    <property type="entry name" value="Ig"/>
    <property type="match status" value="1"/>
</dbReference>
<dbReference type="GO" id="GO:0009897">
    <property type="term" value="C:external side of plasma membrane"/>
    <property type="evidence" value="ECO:0007669"/>
    <property type="project" value="TreeGrafter"/>
</dbReference>
<keyword evidence="1" id="KW-0732">Signal</keyword>
<dbReference type="SMART" id="SM00408">
    <property type="entry name" value="IGc2"/>
    <property type="match status" value="6"/>
</dbReference>
<dbReference type="InterPro" id="IPR003598">
    <property type="entry name" value="Ig_sub2"/>
</dbReference>
<accession>A0A6J2VTE3</accession>
<dbReference type="InterPro" id="IPR013783">
    <property type="entry name" value="Ig-like_fold"/>
</dbReference>
<dbReference type="PANTHER" id="PTHR11481">
    <property type="entry name" value="IMMUNOGLOBULIN FC RECEPTOR"/>
    <property type="match status" value="1"/>
</dbReference>
<dbReference type="FunFam" id="2.60.40.10:FF:001607">
    <property type="entry name" value="Leukocyte immune-type receptor TS32.15 L2.5a"/>
    <property type="match status" value="2"/>
</dbReference>
<dbReference type="GeneID" id="115816386"/>
<keyword evidence="2" id="KW-1015">Disulfide bond</keyword>
<evidence type="ECO:0000256" key="2">
    <source>
        <dbReference type="ARBA" id="ARBA00023157"/>
    </source>
</evidence>
<dbReference type="GO" id="GO:0007166">
    <property type="term" value="P:cell surface receptor signaling pathway"/>
    <property type="evidence" value="ECO:0007669"/>
    <property type="project" value="TreeGrafter"/>
</dbReference>
<evidence type="ECO:0000259" key="3">
    <source>
        <dbReference type="PROSITE" id="PS50835"/>
    </source>
</evidence>
<dbReference type="SMART" id="SM00409">
    <property type="entry name" value="IG"/>
    <property type="match status" value="6"/>
</dbReference>
<organism evidence="4 5">
    <name type="scientific">Chanos chanos</name>
    <name type="common">Milkfish</name>
    <name type="synonym">Mugil chanos</name>
    <dbReference type="NCBI Taxonomy" id="29144"/>
    <lineage>
        <taxon>Eukaryota</taxon>
        <taxon>Metazoa</taxon>
        <taxon>Chordata</taxon>
        <taxon>Craniata</taxon>
        <taxon>Vertebrata</taxon>
        <taxon>Euteleostomi</taxon>
        <taxon>Actinopterygii</taxon>
        <taxon>Neopterygii</taxon>
        <taxon>Teleostei</taxon>
        <taxon>Ostariophysi</taxon>
        <taxon>Gonorynchiformes</taxon>
        <taxon>Chanidae</taxon>
        <taxon>Chanos</taxon>
    </lineage>
</organism>
<feature type="domain" description="Ig-like" evidence="3">
    <location>
        <begin position="476"/>
        <end position="565"/>
    </location>
</feature>
<feature type="domain" description="Ig-like" evidence="3">
    <location>
        <begin position="382"/>
        <end position="469"/>
    </location>
</feature>
<feature type="domain" description="Ig-like" evidence="3">
    <location>
        <begin position="292"/>
        <end position="359"/>
    </location>
</feature>
<feature type="domain" description="Ig-like" evidence="3">
    <location>
        <begin position="100"/>
        <end position="189"/>
    </location>
</feature>